<evidence type="ECO:0000313" key="7">
    <source>
        <dbReference type="EMBL" id="MBM9459337.1"/>
    </source>
</evidence>
<dbReference type="PANTHER" id="PTHR31885">
    <property type="entry name" value="GH04784P"/>
    <property type="match status" value="1"/>
</dbReference>
<proteinExistence type="inferred from homology"/>
<keyword evidence="6" id="KW-0732">Signal</keyword>
<dbReference type="Proteomes" id="UP000663791">
    <property type="component" value="Unassembled WGS sequence"/>
</dbReference>
<comment type="similarity">
    <text evidence="2">Belongs to the TMEM86 family.</text>
</comment>
<keyword evidence="4" id="KW-1133">Transmembrane helix</keyword>
<dbReference type="PANTHER" id="PTHR31885:SF6">
    <property type="entry name" value="GH04784P"/>
    <property type="match status" value="1"/>
</dbReference>
<gene>
    <name evidence="7" type="ORF">JK386_05430</name>
</gene>
<dbReference type="EMBL" id="JAERTX010000004">
    <property type="protein sequence ID" value="MBM9459337.1"/>
    <property type="molecule type" value="Genomic_DNA"/>
</dbReference>
<dbReference type="GO" id="GO:0016020">
    <property type="term" value="C:membrane"/>
    <property type="evidence" value="ECO:0007669"/>
    <property type="project" value="UniProtKB-SubCell"/>
</dbReference>
<dbReference type="RefSeq" id="WP_205290636.1">
    <property type="nucleotide sequence ID" value="NZ_CP074406.1"/>
</dbReference>
<evidence type="ECO:0000256" key="1">
    <source>
        <dbReference type="ARBA" id="ARBA00004141"/>
    </source>
</evidence>
<comment type="subcellular location">
    <subcellularLocation>
        <location evidence="1">Membrane</location>
        <topology evidence="1">Multi-pass membrane protein</topology>
    </subcellularLocation>
</comment>
<evidence type="ECO:0000256" key="4">
    <source>
        <dbReference type="ARBA" id="ARBA00022989"/>
    </source>
</evidence>
<dbReference type="InterPro" id="IPR012506">
    <property type="entry name" value="TMEM86B-like"/>
</dbReference>
<evidence type="ECO:0000313" key="8">
    <source>
        <dbReference type="Proteomes" id="UP000663791"/>
    </source>
</evidence>
<name>A0A938Y515_9ACTN</name>
<evidence type="ECO:0000256" key="5">
    <source>
        <dbReference type="ARBA" id="ARBA00023136"/>
    </source>
</evidence>
<comment type="caution">
    <text evidence="7">The sequence shown here is derived from an EMBL/GenBank/DDBJ whole genome shotgun (WGS) entry which is preliminary data.</text>
</comment>
<keyword evidence="5" id="KW-0472">Membrane</keyword>
<evidence type="ECO:0000256" key="3">
    <source>
        <dbReference type="ARBA" id="ARBA00022692"/>
    </source>
</evidence>
<feature type="signal peptide" evidence="6">
    <location>
        <begin position="1"/>
        <end position="23"/>
    </location>
</feature>
<evidence type="ECO:0000256" key="2">
    <source>
        <dbReference type="ARBA" id="ARBA00007375"/>
    </source>
</evidence>
<evidence type="ECO:0000256" key="6">
    <source>
        <dbReference type="SAM" id="SignalP"/>
    </source>
</evidence>
<organism evidence="7 8">
    <name type="scientific">Nocardioides faecalis</name>
    <dbReference type="NCBI Taxonomy" id="2803858"/>
    <lineage>
        <taxon>Bacteria</taxon>
        <taxon>Bacillati</taxon>
        <taxon>Actinomycetota</taxon>
        <taxon>Actinomycetes</taxon>
        <taxon>Propionibacteriales</taxon>
        <taxon>Nocardioidaceae</taxon>
        <taxon>Nocardioides</taxon>
    </lineage>
</organism>
<dbReference type="AlphaFoldDB" id="A0A938Y515"/>
<sequence>MSSSTPSITPSVLRRLLPGAAYAALAVADTVAAGRGERARRARRLLKPALMPTLAVAFLDGTRGRAAHPAAQPAAHPAAHPAASRLRKATASAQVLSFAGDVALLGRSERAFLTGVGSFFGAHVAYLTGFLAVRGQAGEHDTTGLRVAAATWLVAAPTLGAAAGRQDPTLRLPVAAYATILTAMFAASRMLDPALPAEARRNLQAGTALFLASDTVLGVQEFLLPERRPALDALVMATYTAGQGLIARGVAGAL</sequence>
<keyword evidence="8" id="KW-1185">Reference proteome</keyword>
<dbReference type="GO" id="GO:0016787">
    <property type="term" value="F:hydrolase activity"/>
    <property type="evidence" value="ECO:0007669"/>
    <property type="project" value="TreeGrafter"/>
</dbReference>
<feature type="chain" id="PRO_5039216012" evidence="6">
    <location>
        <begin position="24"/>
        <end position="254"/>
    </location>
</feature>
<keyword evidence="3" id="KW-0812">Transmembrane</keyword>
<accession>A0A938Y515</accession>
<protein>
    <submittedName>
        <fullName evidence="7">Lysoplasmalogenase</fullName>
    </submittedName>
</protein>
<dbReference type="Pfam" id="PF07947">
    <property type="entry name" value="YhhN"/>
    <property type="match status" value="1"/>
</dbReference>
<reference evidence="7" key="1">
    <citation type="submission" date="2021-01" db="EMBL/GenBank/DDBJ databases">
        <title>Novel species in genus Nocardioides.</title>
        <authorList>
            <person name="Zhang G."/>
        </authorList>
    </citation>
    <scope>NUCLEOTIDE SEQUENCE</scope>
    <source>
        <strain evidence="7">Zg-536</strain>
    </source>
</reference>